<proteinExistence type="inferred from homology"/>
<evidence type="ECO:0000259" key="5">
    <source>
        <dbReference type="PROSITE" id="PS00624"/>
    </source>
</evidence>
<comment type="similarity">
    <text evidence="1 3">Belongs to the GMC oxidoreductase family.</text>
</comment>
<keyword evidence="7" id="KW-1185">Reference proteome</keyword>
<evidence type="ECO:0000256" key="1">
    <source>
        <dbReference type="ARBA" id="ARBA00010790"/>
    </source>
</evidence>
<evidence type="ECO:0000256" key="3">
    <source>
        <dbReference type="RuleBase" id="RU003968"/>
    </source>
</evidence>
<dbReference type="GO" id="GO:0050660">
    <property type="term" value="F:flavin adenine dinucleotide binding"/>
    <property type="evidence" value="ECO:0007669"/>
    <property type="project" value="InterPro"/>
</dbReference>
<comment type="caution">
    <text evidence="6">The sequence shown here is derived from an EMBL/GenBank/DDBJ whole genome shotgun (WGS) entry which is preliminary data.</text>
</comment>
<dbReference type="InterPro" id="IPR000172">
    <property type="entry name" value="GMC_OxRdtase_N"/>
</dbReference>
<evidence type="ECO:0000313" key="6">
    <source>
        <dbReference type="EMBL" id="KAL1582565.1"/>
    </source>
</evidence>
<keyword evidence="3" id="KW-0285">Flavoprotein</keyword>
<dbReference type="SUPFAM" id="SSF51905">
    <property type="entry name" value="FAD/NAD(P)-binding domain"/>
    <property type="match status" value="1"/>
</dbReference>
<evidence type="ECO:0000259" key="4">
    <source>
        <dbReference type="PROSITE" id="PS00623"/>
    </source>
</evidence>
<protein>
    <recommendedName>
        <fullName evidence="4 5">Glucose-methanol-choline oxidoreductase N-terminal domain-containing protein</fullName>
    </recommendedName>
</protein>
<reference evidence="6 7" key="1">
    <citation type="journal article" date="2020" name="Microbiol. Resour. Announc.">
        <title>Draft Genome Sequence of a Cladosporium Species Isolated from the Mesophotic Ascidian Didemnum maculosum.</title>
        <authorList>
            <person name="Gioti A."/>
            <person name="Siaperas R."/>
            <person name="Nikolaivits E."/>
            <person name="Le Goff G."/>
            <person name="Ouazzani J."/>
            <person name="Kotoulas G."/>
            <person name="Topakas E."/>
        </authorList>
    </citation>
    <scope>NUCLEOTIDE SEQUENCE [LARGE SCALE GENOMIC DNA]</scope>
    <source>
        <strain evidence="6 7">TM138-S3</strain>
    </source>
</reference>
<dbReference type="Gene3D" id="3.30.560.10">
    <property type="entry name" value="Glucose Oxidase, domain 3"/>
    <property type="match status" value="1"/>
</dbReference>
<feature type="binding site" evidence="2">
    <location>
        <position position="270"/>
    </location>
    <ligand>
        <name>FAD</name>
        <dbReference type="ChEBI" id="CHEBI:57692"/>
    </ligand>
</feature>
<dbReference type="InterPro" id="IPR007867">
    <property type="entry name" value="GMC_OxRtase_C"/>
</dbReference>
<dbReference type="InterPro" id="IPR036188">
    <property type="entry name" value="FAD/NAD-bd_sf"/>
</dbReference>
<organism evidence="6 7">
    <name type="scientific">Cladosporium halotolerans</name>
    <dbReference type="NCBI Taxonomy" id="1052096"/>
    <lineage>
        <taxon>Eukaryota</taxon>
        <taxon>Fungi</taxon>
        <taxon>Dikarya</taxon>
        <taxon>Ascomycota</taxon>
        <taxon>Pezizomycotina</taxon>
        <taxon>Dothideomycetes</taxon>
        <taxon>Dothideomycetidae</taxon>
        <taxon>Cladosporiales</taxon>
        <taxon>Cladosporiaceae</taxon>
        <taxon>Cladosporium</taxon>
    </lineage>
</organism>
<feature type="domain" description="Glucose-methanol-choline oxidoreductase N-terminal" evidence="4">
    <location>
        <begin position="113"/>
        <end position="136"/>
    </location>
</feature>
<dbReference type="AlphaFoldDB" id="A0AB34KGV6"/>
<dbReference type="PANTHER" id="PTHR11552:SF210">
    <property type="entry name" value="GLUCOSE-METHANOL-CHOLINE OXIDOREDUCTASE N-TERMINAL DOMAIN-CONTAINING PROTEIN-RELATED"/>
    <property type="match status" value="1"/>
</dbReference>
<dbReference type="Proteomes" id="UP000803884">
    <property type="component" value="Unassembled WGS sequence"/>
</dbReference>
<dbReference type="GeneID" id="96010154"/>
<dbReference type="InterPro" id="IPR012132">
    <property type="entry name" value="GMC_OxRdtase"/>
</dbReference>
<dbReference type="PANTHER" id="PTHR11552">
    <property type="entry name" value="GLUCOSE-METHANOL-CHOLINE GMC OXIDOREDUCTASE"/>
    <property type="match status" value="1"/>
</dbReference>
<dbReference type="PIRSF" id="PIRSF000137">
    <property type="entry name" value="Alcohol_oxidase"/>
    <property type="match status" value="1"/>
</dbReference>
<comment type="cofactor">
    <cofactor evidence="2">
        <name>FAD</name>
        <dbReference type="ChEBI" id="CHEBI:57692"/>
    </cofactor>
</comment>
<name>A0AB34KGV6_9PEZI</name>
<dbReference type="Pfam" id="PF05199">
    <property type="entry name" value="GMC_oxred_C"/>
    <property type="match status" value="1"/>
</dbReference>
<dbReference type="PROSITE" id="PS00624">
    <property type="entry name" value="GMC_OXRED_2"/>
    <property type="match status" value="1"/>
</dbReference>
<evidence type="ECO:0000256" key="2">
    <source>
        <dbReference type="PIRSR" id="PIRSR000137-2"/>
    </source>
</evidence>
<feature type="domain" description="Glucose-methanol-choline oxidoreductase N-terminal" evidence="5">
    <location>
        <begin position="305"/>
        <end position="319"/>
    </location>
</feature>
<keyword evidence="2 3" id="KW-0274">FAD</keyword>
<sequence length="637" mass="68859">MGDANGVNGHTNGHTNGAHLPALAESAEDFLKHEYDFVIVGGGTAGLAVAARLTENPDVTVGVLEAGKNKLGDPLVDTPAAFTQMLHHDEYDWKFKTEPQPNNKGKVHHIPRGKALGGSSAINYMMYVRGSLQDYDDWAIIADDPTWGSDKMNQYMRKHQTLDPVPEAVLHRSSIPYVDKNHGTSGPVHTSFNDTFLPIEDDFQKACDEVTGIPKKPIDPWSGDHIGFFNTLGTVVRAGPDKGKRSYAARGYFAANAQRPNLHVLCEALVSSVKLEGDKAVGVNFSSQSKAYSVDVKREVIVTGGAIQTPQILELSGIGDPDVLRAAGVECKVANKGVGNNLQDHSLTLVTWELTPGQPTLEVIYDPEVMQEAQKQLMATQGGPLTGISSTQGFFPYKLFATEEEQAKVLKSIEDSMPNLTPFQRKQYERTAEHLKDDKSANLQLVLVCHGAGYDEGIQDQSKLWPPVEPGKPMSITAAMCLQYPLSRGSVHIKSADPTQHPTLDPGFLTHPADAAVLAAGVKMLGKVENSKALEGKIAKRTFPKDSADLSDTKQAEAAVYDLIMSEYHPVGSCAVGDALDTRMRVKGVRNLRVADASVFPNHVSGNCVSSVYSVAEKAADLIKEDWDFAPLAKATA</sequence>
<evidence type="ECO:0000313" key="7">
    <source>
        <dbReference type="Proteomes" id="UP000803884"/>
    </source>
</evidence>
<accession>A0AB34KGV6</accession>
<dbReference type="Pfam" id="PF00732">
    <property type="entry name" value="GMC_oxred_N"/>
    <property type="match status" value="1"/>
</dbReference>
<dbReference type="EMBL" id="JAAQHG020000048">
    <property type="protein sequence ID" value="KAL1582565.1"/>
    <property type="molecule type" value="Genomic_DNA"/>
</dbReference>
<gene>
    <name evidence="6" type="ORF">WHR41_08712</name>
</gene>
<dbReference type="RefSeq" id="XP_069225672.1">
    <property type="nucleotide sequence ID" value="XM_069377316.1"/>
</dbReference>
<dbReference type="PROSITE" id="PS00623">
    <property type="entry name" value="GMC_OXRED_1"/>
    <property type="match status" value="1"/>
</dbReference>
<dbReference type="Gene3D" id="3.50.50.60">
    <property type="entry name" value="FAD/NAD(P)-binding domain"/>
    <property type="match status" value="1"/>
</dbReference>
<dbReference type="SUPFAM" id="SSF54373">
    <property type="entry name" value="FAD-linked reductases, C-terminal domain"/>
    <property type="match status" value="1"/>
</dbReference>
<dbReference type="GO" id="GO:0016614">
    <property type="term" value="F:oxidoreductase activity, acting on CH-OH group of donors"/>
    <property type="evidence" value="ECO:0007669"/>
    <property type="project" value="InterPro"/>
</dbReference>